<dbReference type="Proteomes" id="UP000245926">
    <property type="component" value="Chromosome"/>
</dbReference>
<accession>A0A2U8W1N3</accession>
<feature type="transmembrane region" description="Helical" evidence="1">
    <location>
        <begin position="33"/>
        <end position="51"/>
    </location>
</feature>
<keyword evidence="3" id="KW-1185">Reference proteome</keyword>
<keyword evidence="1" id="KW-1133">Transmembrane helix</keyword>
<keyword evidence="1" id="KW-0812">Transmembrane</keyword>
<dbReference type="EMBL" id="CP029550">
    <property type="protein sequence ID" value="AWN39975.1"/>
    <property type="molecule type" value="Genomic_DNA"/>
</dbReference>
<proteinExistence type="predicted"/>
<keyword evidence="1" id="KW-0472">Membrane</keyword>
<dbReference type="KEGG" id="mets:DK389_04725"/>
<dbReference type="AlphaFoldDB" id="A0A2U8W1N3"/>
<evidence type="ECO:0000313" key="3">
    <source>
        <dbReference type="Proteomes" id="UP000245926"/>
    </source>
</evidence>
<feature type="transmembrane region" description="Helical" evidence="1">
    <location>
        <begin position="7"/>
        <end position="27"/>
    </location>
</feature>
<evidence type="ECO:0000313" key="2">
    <source>
        <dbReference type="EMBL" id="AWN39975.1"/>
    </source>
</evidence>
<protein>
    <submittedName>
        <fullName evidence="2">Uncharacterized protein</fullName>
    </submittedName>
</protein>
<reference evidence="3" key="1">
    <citation type="submission" date="2018-05" db="EMBL/GenBank/DDBJ databases">
        <title>Complete Genome Sequence of Methylobacterium sp. 17SD2-17.</title>
        <authorList>
            <person name="Srinivasan S."/>
        </authorList>
    </citation>
    <scope>NUCLEOTIDE SEQUENCE [LARGE SCALE GENOMIC DNA]</scope>
    <source>
        <strain evidence="3">17SD2-17</strain>
    </source>
</reference>
<evidence type="ECO:0000256" key="1">
    <source>
        <dbReference type="SAM" id="Phobius"/>
    </source>
</evidence>
<sequence length="60" mass="6371">MKEQTHLLLAGAAIIVLATLGVLLVLQPDDPKVALGDTAAAALFASIIVLAKVRRDHWLQ</sequence>
<organism evidence="2 3">
    <name type="scientific">Methylobacterium durans</name>
    <dbReference type="NCBI Taxonomy" id="2202825"/>
    <lineage>
        <taxon>Bacteria</taxon>
        <taxon>Pseudomonadati</taxon>
        <taxon>Pseudomonadota</taxon>
        <taxon>Alphaproteobacteria</taxon>
        <taxon>Hyphomicrobiales</taxon>
        <taxon>Methylobacteriaceae</taxon>
        <taxon>Methylobacterium</taxon>
    </lineage>
</organism>
<name>A0A2U8W1N3_9HYPH</name>
<dbReference type="RefSeq" id="WP_109887730.1">
    <property type="nucleotide sequence ID" value="NZ_CP029550.1"/>
</dbReference>
<gene>
    <name evidence="2" type="ORF">DK389_04725</name>
</gene>